<dbReference type="InterPro" id="IPR050251">
    <property type="entry name" value="HpcH-HpaI_aldolase"/>
</dbReference>
<feature type="domain" description="HpcH/HpaI aldolase/citrate lyase" evidence="4">
    <location>
        <begin position="3"/>
        <end position="142"/>
    </location>
</feature>
<feature type="non-terminal residue" evidence="5">
    <location>
        <position position="1"/>
    </location>
</feature>
<dbReference type="GO" id="GO:0005737">
    <property type="term" value="C:cytoplasm"/>
    <property type="evidence" value="ECO:0007669"/>
    <property type="project" value="TreeGrafter"/>
</dbReference>
<dbReference type="InterPro" id="IPR040442">
    <property type="entry name" value="Pyrv_kinase-like_dom_sf"/>
</dbReference>
<dbReference type="InterPro" id="IPR015813">
    <property type="entry name" value="Pyrv/PenolPyrv_kinase-like_dom"/>
</dbReference>
<keyword evidence="2" id="KW-0479">Metal-binding</keyword>
<keyword evidence="3" id="KW-0456">Lyase</keyword>
<dbReference type="InterPro" id="IPR005000">
    <property type="entry name" value="Aldolase/citrate-lyase_domain"/>
</dbReference>
<protein>
    <recommendedName>
        <fullName evidence="4">HpcH/HpaI aldolase/citrate lyase domain-containing protein</fullName>
    </recommendedName>
</protein>
<dbReference type="Pfam" id="PF03328">
    <property type="entry name" value="HpcH_HpaI"/>
    <property type="match status" value="1"/>
</dbReference>
<comment type="similarity">
    <text evidence="1">Belongs to the HpcH/HpaI aldolase family.</text>
</comment>
<dbReference type="GO" id="GO:0046872">
    <property type="term" value="F:metal ion binding"/>
    <property type="evidence" value="ECO:0007669"/>
    <property type="project" value="UniProtKB-KW"/>
</dbReference>
<accession>A0A382LYY8</accession>
<gene>
    <name evidence="5" type="ORF">METZ01_LOCUS293451</name>
</gene>
<dbReference type="SUPFAM" id="SSF51621">
    <property type="entry name" value="Phosphoenolpyruvate/pyruvate domain"/>
    <property type="match status" value="1"/>
</dbReference>
<evidence type="ECO:0000313" key="5">
    <source>
        <dbReference type="EMBL" id="SVC40597.1"/>
    </source>
</evidence>
<evidence type="ECO:0000256" key="3">
    <source>
        <dbReference type="ARBA" id="ARBA00023239"/>
    </source>
</evidence>
<dbReference type="EMBL" id="UINC01089469">
    <property type="protein sequence ID" value="SVC40597.1"/>
    <property type="molecule type" value="Genomic_DNA"/>
</dbReference>
<evidence type="ECO:0000256" key="1">
    <source>
        <dbReference type="ARBA" id="ARBA00005568"/>
    </source>
</evidence>
<sequence>WSADDVKECVRICRADTPEDGGSYGVATRRFCYMGYGGGAEYVQALRDIVVVIMIEKEGTVNNLEEVLSVDGVDMIQWGGSDYSMSIGKAGQRGSDEIQAAERRVFETALKMGVAPRAEIGSAEQAKRYLDMGVKHFCIGTDISILYSWWKENGDGLRKVVMDA</sequence>
<dbReference type="PANTHER" id="PTHR30502:SF0">
    <property type="entry name" value="PHOSPHOENOLPYRUVATE CARBOXYLASE FAMILY PROTEIN"/>
    <property type="match status" value="1"/>
</dbReference>
<dbReference type="GO" id="GO:0016832">
    <property type="term" value="F:aldehyde-lyase activity"/>
    <property type="evidence" value="ECO:0007669"/>
    <property type="project" value="TreeGrafter"/>
</dbReference>
<organism evidence="5">
    <name type="scientific">marine metagenome</name>
    <dbReference type="NCBI Taxonomy" id="408172"/>
    <lineage>
        <taxon>unclassified sequences</taxon>
        <taxon>metagenomes</taxon>
        <taxon>ecological metagenomes</taxon>
    </lineage>
</organism>
<dbReference type="PANTHER" id="PTHR30502">
    <property type="entry name" value="2-KETO-3-DEOXY-L-RHAMNONATE ALDOLASE"/>
    <property type="match status" value="1"/>
</dbReference>
<dbReference type="AlphaFoldDB" id="A0A382LYY8"/>
<evidence type="ECO:0000256" key="2">
    <source>
        <dbReference type="ARBA" id="ARBA00022723"/>
    </source>
</evidence>
<dbReference type="Gene3D" id="3.20.20.60">
    <property type="entry name" value="Phosphoenolpyruvate-binding domains"/>
    <property type="match status" value="1"/>
</dbReference>
<proteinExistence type="inferred from homology"/>
<evidence type="ECO:0000259" key="4">
    <source>
        <dbReference type="Pfam" id="PF03328"/>
    </source>
</evidence>
<reference evidence="5" key="1">
    <citation type="submission" date="2018-05" db="EMBL/GenBank/DDBJ databases">
        <authorList>
            <person name="Lanie J.A."/>
            <person name="Ng W.-L."/>
            <person name="Kazmierczak K.M."/>
            <person name="Andrzejewski T.M."/>
            <person name="Davidsen T.M."/>
            <person name="Wayne K.J."/>
            <person name="Tettelin H."/>
            <person name="Glass J.I."/>
            <person name="Rusch D."/>
            <person name="Podicherti R."/>
            <person name="Tsui H.-C.T."/>
            <person name="Winkler M.E."/>
        </authorList>
    </citation>
    <scope>NUCLEOTIDE SEQUENCE</scope>
</reference>
<name>A0A382LYY8_9ZZZZ</name>